<dbReference type="Proteomes" id="UP000283576">
    <property type="component" value="Unassembled WGS sequence"/>
</dbReference>
<accession>A0A0D0SEV5</accession>
<dbReference type="EMBL" id="QXRZ01000006">
    <property type="protein sequence ID" value="RIL42115.1"/>
    <property type="molecule type" value="Genomic_DNA"/>
</dbReference>
<reference evidence="10 11" key="2">
    <citation type="submission" date="2018-06" db="EMBL/GenBank/DDBJ databases">
        <authorList>
            <consortium name="Pathogen Informatics"/>
            <person name="Doyle S."/>
        </authorList>
    </citation>
    <scope>NUCLEOTIDE SEQUENCE [LARGE SCALE GENOMIC DNA]</scope>
    <source>
        <strain evidence="10 11">NCTC12195</strain>
    </source>
</reference>
<dbReference type="EMBL" id="BKAX01000001">
    <property type="protein sequence ID" value="GEQ04688.1"/>
    <property type="molecule type" value="Genomic_DNA"/>
</dbReference>
<protein>
    <recommendedName>
        <fullName evidence="6">TVP38/TMEM64 family membrane protein</fullName>
    </recommendedName>
</protein>
<evidence type="ECO:0000256" key="6">
    <source>
        <dbReference type="RuleBase" id="RU366058"/>
    </source>
</evidence>
<sequence>MTQEQVQHWFDLFGDLGYIVGFLLPFIEAFIPILPIIVFVIVNVNAYGLLIGTLLAWLGTVIGSYIVFLIFRRLTHTKYMQKIQNRKSVQRLIHFIDRHGVIPIFILLCFPFTPSALVNIVASLSHIKAHVYLYVLFASKLIMIGLIGWLGSDITTLFTNPFRLIIVILIIVLMWFIGHRIEKHFMHSSEE</sequence>
<evidence type="ECO:0000313" key="12">
    <source>
        <dbReference type="Proteomes" id="UP000283576"/>
    </source>
</evidence>
<dbReference type="Pfam" id="PF09335">
    <property type="entry name" value="VTT_dom"/>
    <property type="match status" value="1"/>
</dbReference>
<feature type="transmembrane region" description="Helical" evidence="6">
    <location>
        <begin position="131"/>
        <end position="150"/>
    </location>
</feature>
<feature type="domain" description="VTT" evidence="7">
    <location>
        <begin position="35"/>
        <end position="151"/>
    </location>
</feature>
<dbReference type="Proteomes" id="UP000255277">
    <property type="component" value="Unassembled WGS sequence"/>
</dbReference>
<evidence type="ECO:0000256" key="2">
    <source>
        <dbReference type="ARBA" id="ARBA00022475"/>
    </source>
</evidence>
<dbReference type="InterPro" id="IPR032816">
    <property type="entry name" value="VTT_dom"/>
</dbReference>
<dbReference type="PANTHER" id="PTHR12677:SF55">
    <property type="entry name" value="UNDECAPRENYL PHOSPHATE TRANSPORTER SAOUHSC_00901-RELATED"/>
    <property type="match status" value="1"/>
</dbReference>
<feature type="transmembrane region" description="Helical" evidence="6">
    <location>
        <begin position="49"/>
        <end position="71"/>
    </location>
</feature>
<dbReference type="GO" id="GO:0005886">
    <property type="term" value="C:plasma membrane"/>
    <property type="evidence" value="ECO:0007669"/>
    <property type="project" value="UniProtKB-SubCell"/>
</dbReference>
<keyword evidence="4 6" id="KW-1133">Transmembrane helix</keyword>
<evidence type="ECO:0000256" key="1">
    <source>
        <dbReference type="ARBA" id="ARBA00004651"/>
    </source>
</evidence>
<dbReference type="RefSeq" id="WP_042739789.1">
    <property type="nucleotide sequence ID" value="NZ_BKAX01000001.1"/>
</dbReference>
<evidence type="ECO:0000313" key="8">
    <source>
        <dbReference type="EMBL" id="GEQ04688.1"/>
    </source>
</evidence>
<evidence type="ECO:0000313" key="10">
    <source>
        <dbReference type="EMBL" id="SUM32291.1"/>
    </source>
</evidence>
<name>A0A0D0SEV5_STAGA</name>
<dbReference type="Proteomes" id="UP000321057">
    <property type="component" value="Unassembled WGS sequence"/>
</dbReference>
<evidence type="ECO:0000313" key="9">
    <source>
        <dbReference type="EMBL" id="RIL42115.1"/>
    </source>
</evidence>
<feature type="transmembrane region" description="Helical" evidence="6">
    <location>
        <begin position="16"/>
        <end position="42"/>
    </location>
</feature>
<gene>
    <name evidence="10" type="primary">ydjZ</name>
    <name evidence="9" type="ORF">BUZ01_10070</name>
    <name evidence="10" type="ORF">NCTC12195_01733</name>
    <name evidence="8" type="ORF">SGA02_05160</name>
</gene>
<dbReference type="STRING" id="1293.SH09_11495"/>
<evidence type="ECO:0000313" key="11">
    <source>
        <dbReference type="Proteomes" id="UP000255277"/>
    </source>
</evidence>
<dbReference type="PANTHER" id="PTHR12677">
    <property type="entry name" value="GOLGI APPARATUS MEMBRANE PROTEIN TVP38-RELATED"/>
    <property type="match status" value="1"/>
</dbReference>
<evidence type="ECO:0000256" key="4">
    <source>
        <dbReference type="ARBA" id="ARBA00022989"/>
    </source>
</evidence>
<evidence type="ECO:0000256" key="5">
    <source>
        <dbReference type="ARBA" id="ARBA00023136"/>
    </source>
</evidence>
<keyword evidence="2 6" id="KW-1003">Cell membrane</keyword>
<evidence type="ECO:0000259" key="7">
    <source>
        <dbReference type="Pfam" id="PF09335"/>
    </source>
</evidence>
<dbReference type="EMBL" id="UHDK01000001">
    <property type="protein sequence ID" value="SUM32291.1"/>
    <property type="molecule type" value="Genomic_DNA"/>
</dbReference>
<proteinExistence type="inferred from homology"/>
<dbReference type="InterPro" id="IPR015414">
    <property type="entry name" value="TMEM64"/>
</dbReference>
<keyword evidence="5 6" id="KW-0472">Membrane</keyword>
<organism evidence="9 12">
    <name type="scientific">Staphylococcus gallinarum</name>
    <dbReference type="NCBI Taxonomy" id="1293"/>
    <lineage>
        <taxon>Bacteria</taxon>
        <taxon>Bacillati</taxon>
        <taxon>Bacillota</taxon>
        <taxon>Bacilli</taxon>
        <taxon>Bacillales</taxon>
        <taxon>Staphylococcaceae</taxon>
        <taxon>Staphylococcus</taxon>
    </lineage>
</organism>
<comment type="similarity">
    <text evidence="6">Belongs to the TVP38/TMEM64 family.</text>
</comment>
<dbReference type="AlphaFoldDB" id="A0A0D0SEV5"/>
<dbReference type="GeneID" id="93845721"/>
<reference evidence="8 13" key="3">
    <citation type="submission" date="2019-07" db="EMBL/GenBank/DDBJ databases">
        <title>Whole genome shotgun sequence of Staphylococcus gallinarum NBRC 109767.</title>
        <authorList>
            <person name="Hosoyama A."/>
            <person name="Uohara A."/>
            <person name="Ohji S."/>
            <person name="Ichikawa N."/>
        </authorList>
    </citation>
    <scope>NUCLEOTIDE SEQUENCE [LARGE SCALE GENOMIC DNA]</scope>
    <source>
        <strain evidence="8 13">NBRC 109767</strain>
    </source>
</reference>
<reference evidence="9 12" key="1">
    <citation type="journal article" date="2016" name="Front. Microbiol.">
        <title>Comprehensive Phylogenetic Analysis of Bovine Non-aureus Staphylococci Species Based on Whole-Genome Sequencing.</title>
        <authorList>
            <person name="Naushad S."/>
            <person name="Barkema H.W."/>
            <person name="Luby C."/>
            <person name="Condas L.A."/>
            <person name="Nobrega D.B."/>
            <person name="Carson D.A."/>
            <person name="De Buck J."/>
        </authorList>
    </citation>
    <scope>NUCLEOTIDE SEQUENCE [LARGE SCALE GENOMIC DNA]</scope>
    <source>
        <strain evidence="9 12">SNUC 1388</strain>
    </source>
</reference>
<feature type="transmembrane region" description="Helical" evidence="6">
    <location>
        <begin position="162"/>
        <end position="178"/>
    </location>
</feature>
<feature type="transmembrane region" description="Helical" evidence="6">
    <location>
        <begin position="101"/>
        <end position="124"/>
    </location>
</feature>
<comment type="subcellular location">
    <subcellularLocation>
        <location evidence="1 6">Cell membrane</location>
        <topology evidence="1 6">Multi-pass membrane protein</topology>
    </subcellularLocation>
</comment>
<dbReference type="OrthoDB" id="1651121at2"/>
<evidence type="ECO:0000313" key="13">
    <source>
        <dbReference type="Proteomes" id="UP000321057"/>
    </source>
</evidence>
<keyword evidence="13" id="KW-1185">Reference proteome</keyword>
<keyword evidence="3 6" id="KW-0812">Transmembrane</keyword>
<evidence type="ECO:0000256" key="3">
    <source>
        <dbReference type="ARBA" id="ARBA00022692"/>
    </source>
</evidence>